<evidence type="ECO:0000256" key="6">
    <source>
        <dbReference type="ARBA" id="ARBA00033074"/>
    </source>
</evidence>
<evidence type="ECO:0000313" key="11">
    <source>
        <dbReference type="EMBL" id="VAX18223.1"/>
    </source>
</evidence>
<organism evidence="11">
    <name type="scientific">hydrothermal vent metagenome</name>
    <dbReference type="NCBI Taxonomy" id="652676"/>
    <lineage>
        <taxon>unclassified sequences</taxon>
        <taxon>metagenomes</taxon>
        <taxon>ecological metagenomes</taxon>
    </lineage>
</organism>
<protein>
    <recommendedName>
        <fullName evidence="7">Filament cap protein</fullName>
    </recommendedName>
    <alternativeName>
        <fullName evidence="6">Flagellar cap protein</fullName>
    </alternativeName>
</protein>
<gene>
    <name evidence="11" type="ORF">MNBD_NITROSPINAE04-550</name>
</gene>
<dbReference type="GO" id="GO:0009421">
    <property type="term" value="C:bacterial-type flagellum filament cap"/>
    <property type="evidence" value="ECO:0007669"/>
    <property type="project" value="InterPro"/>
</dbReference>
<keyword evidence="11" id="KW-0282">Flagellum</keyword>
<dbReference type="PANTHER" id="PTHR30288">
    <property type="entry name" value="FLAGELLAR CAP/ASSEMBLY PROTEIN FLID"/>
    <property type="match status" value="1"/>
</dbReference>
<sequence length="538" mass="56897">MAFAVDGLVSGLDTTSIISQLINLERRPITLLENKQVTLGEQRTAWQEVSKRLLSFESSAKAISTSGTFAARTGKFNSSSSTGGSVLSLITGSDVSAGSYNIVVSQLADAEKSTSNAHSSSTTALGASGTITIDGPAGITNVTVNLTDTLNDIRDNINNSGASATVTVIDIGTSSSPSYRLVVTGNDTGSTNSFTITDATDGATDITFTENQAAQDATFTIDNISVTKDSNTVTGVISGATINLETIGSGAISFTNDTSGTLEKIQTFVDSYNDVMDYIREQFTYDQSKDSKGALFGNVSLETIQSQLRSIVSDTVPGIDTTDSSNLSALSQVGILTNSENKLEINVSKLTDMLVDRFSDVQDLFVPSGSGTYTFVNATGFTQGGTYATQVVDDGSGNALLQLQLSGSSEWISLTQSGNFALGQNDTALEGLIIRTGTITINDTGSMRIAVGVAQSVATYTSTYTEFSAEGLIFNQNDSIKNQDREIQKQIDDLEERVAKKGEDLRTKFANLETLLAKLVSEQSYLDSQLANLSKGWK</sequence>
<dbReference type="Pfam" id="PF07195">
    <property type="entry name" value="FliD_C"/>
    <property type="match status" value="1"/>
</dbReference>
<feature type="domain" description="Flagellar hook-associated protein 2 N-terminal" evidence="9">
    <location>
        <begin position="10"/>
        <end position="110"/>
    </location>
</feature>
<evidence type="ECO:0000256" key="1">
    <source>
        <dbReference type="ARBA" id="ARBA00004365"/>
    </source>
</evidence>
<evidence type="ECO:0000256" key="2">
    <source>
        <dbReference type="ARBA" id="ARBA00009764"/>
    </source>
</evidence>
<dbReference type="AlphaFoldDB" id="A0A3B1C0V3"/>
<dbReference type="Pfam" id="PF02465">
    <property type="entry name" value="FliD_N"/>
    <property type="match status" value="1"/>
</dbReference>
<evidence type="ECO:0000256" key="7">
    <source>
        <dbReference type="ARBA" id="ARBA00033192"/>
    </source>
</evidence>
<evidence type="ECO:0000256" key="4">
    <source>
        <dbReference type="ARBA" id="ARBA00023054"/>
    </source>
</evidence>
<evidence type="ECO:0000256" key="8">
    <source>
        <dbReference type="SAM" id="Coils"/>
    </source>
</evidence>
<evidence type="ECO:0000256" key="3">
    <source>
        <dbReference type="ARBA" id="ARBA00011255"/>
    </source>
</evidence>
<name>A0A3B1C0V3_9ZZZZ</name>
<accession>A0A3B1C0V3</accession>
<dbReference type="InterPro" id="IPR003481">
    <property type="entry name" value="FliD_N"/>
</dbReference>
<keyword evidence="11" id="KW-0966">Cell projection</keyword>
<dbReference type="InterPro" id="IPR040026">
    <property type="entry name" value="FliD"/>
</dbReference>
<comment type="subunit">
    <text evidence="3">Homopentamer.</text>
</comment>
<reference evidence="11" key="1">
    <citation type="submission" date="2018-06" db="EMBL/GenBank/DDBJ databases">
        <authorList>
            <person name="Zhirakovskaya E."/>
        </authorList>
    </citation>
    <scope>NUCLEOTIDE SEQUENCE</scope>
</reference>
<dbReference type="GO" id="GO:0009424">
    <property type="term" value="C:bacterial-type flagellum hook"/>
    <property type="evidence" value="ECO:0007669"/>
    <property type="project" value="InterPro"/>
</dbReference>
<keyword evidence="11" id="KW-0969">Cilium</keyword>
<comment type="similarity">
    <text evidence="2">Belongs to the FliD family.</text>
</comment>
<feature type="coiled-coil region" evidence="8">
    <location>
        <begin position="477"/>
        <end position="504"/>
    </location>
</feature>
<dbReference type="EMBL" id="UOGA01000119">
    <property type="protein sequence ID" value="VAX18223.1"/>
    <property type="molecule type" value="Genomic_DNA"/>
</dbReference>
<dbReference type="PANTHER" id="PTHR30288:SF0">
    <property type="entry name" value="FLAGELLAR HOOK-ASSOCIATED PROTEIN 2"/>
    <property type="match status" value="1"/>
</dbReference>
<keyword evidence="4 8" id="KW-0175">Coiled coil</keyword>
<evidence type="ECO:0000259" key="10">
    <source>
        <dbReference type="Pfam" id="PF07195"/>
    </source>
</evidence>
<comment type="subcellular location">
    <subcellularLocation>
        <location evidence="1">Bacterial flagellum</location>
    </subcellularLocation>
</comment>
<evidence type="ECO:0000256" key="5">
    <source>
        <dbReference type="ARBA" id="ARBA00023143"/>
    </source>
</evidence>
<dbReference type="GO" id="GO:0071973">
    <property type="term" value="P:bacterial-type flagellum-dependent cell motility"/>
    <property type="evidence" value="ECO:0007669"/>
    <property type="project" value="TreeGrafter"/>
</dbReference>
<keyword evidence="5" id="KW-0975">Bacterial flagellum</keyword>
<proteinExistence type="inferred from homology"/>
<evidence type="ECO:0000259" key="9">
    <source>
        <dbReference type="Pfam" id="PF02465"/>
    </source>
</evidence>
<feature type="domain" description="Flagellar hook-associated protein 2 C-terminal" evidence="10">
    <location>
        <begin position="214"/>
        <end position="519"/>
    </location>
</feature>
<dbReference type="GO" id="GO:0007155">
    <property type="term" value="P:cell adhesion"/>
    <property type="evidence" value="ECO:0007669"/>
    <property type="project" value="InterPro"/>
</dbReference>
<dbReference type="InterPro" id="IPR010809">
    <property type="entry name" value="FliD_C"/>
</dbReference>